<sequence length="143" mass="16487">MKDFMPSEIHSEPRGNLSFRMLDMESAYSTKGDCKELCYLLVDLVKAAHLEHVNTNNYARHMALDELYSDLPDQIDSLLEMVVMYYGAIHRCDCPEDFNTHFSVVLAKIEECIDNCDITVIETTLGDVQKFLIGIKYKLERLE</sequence>
<evidence type="ECO:0000313" key="1">
    <source>
        <dbReference type="EMBL" id="AUG88469.1"/>
    </source>
</evidence>
<dbReference type="InterPro" id="IPR043876">
    <property type="entry name" value="DUF5856"/>
</dbReference>
<accession>A0A2H5BQ55</accession>
<reference evidence="1 2" key="1">
    <citation type="submission" date="2017-12" db="EMBL/GenBank/DDBJ databases">
        <title>Genomic analysis of a novel phage Vp_R1 lytic to Vibrio parahaemolyticus.</title>
        <authorList>
            <person name="Ren H."/>
            <person name="Li Z."/>
        </authorList>
    </citation>
    <scope>NUCLEOTIDE SEQUENCE [LARGE SCALE GENOMIC DNA]</scope>
</reference>
<keyword evidence="2" id="KW-1185">Reference proteome</keyword>
<name>A0A2H5BQ55_9CAUD</name>
<dbReference type="EMBL" id="MG603697">
    <property type="protein sequence ID" value="AUG88469.1"/>
    <property type="molecule type" value="Genomic_DNA"/>
</dbReference>
<organism evidence="1 2">
    <name type="scientific">Vibrio phage Vp_R1</name>
    <dbReference type="NCBI Taxonomy" id="2059867"/>
    <lineage>
        <taxon>Viruses</taxon>
        <taxon>Duplodnaviria</taxon>
        <taxon>Heunggongvirae</taxon>
        <taxon>Uroviricota</taxon>
        <taxon>Caudoviricetes</taxon>
        <taxon>Grimontviridae</taxon>
        <taxon>Dalianvirus</taxon>
        <taxon>Dalianvirus R1</taxon>
    </lineage>
</organism>
<proteinExistence type="predicted"/>
<gene>
    <name evidence="1" type="ORF">VPR_105</name>
</gene>
<dbReference type="Pfam" id="PF19174">
    <property type="entry name" value="DUF5856"/>
    <property type="match status" value="1"/>
</dbReference>
<dbReference type="Proteomes" id="UP000240283">
    <property type="component" value="Segment"/>
</dbReference>
<protein>
    <submittedName>
        <fullName evidence="1">Uncharacterized protein</fullName>
    </submittedName>
</protein>
<evidence type="ECO:0000313" key="2">
    <source>
        <dbReference type="Proteomes" id="UP000240283"/>
    </source>
</evidence>